<evidence type="ECO:0000313" key="2">
    <source>
        <dbReference type="Proteomes" id="UP000830552"/>
    </source>
</evidence>
<dbReference type="EMBL" id="CP096203">
    <property type="protein sequence ID" value="UPQ74670.1"/>
    <property type="molecule type" value="Genomic_DNA"/>
</dbReference>
<name>A0ABY4K392_9FLAO</name>
<organism evidence="1 2">
    <name type="scientific">Chryseobacterium nepalense</name>
    <dbReference type="NCBI Taxonomy" id="1854498"/>
    <lineage>
        <taxon>Bacteria</taxon>
        <taxon>Pseudomonadati</taxon>
        <taxon>Bacteroidota</taxon>
        <taxon>Flavobacteriia</taxon>
        <taxon>Flavobacteriales</taxon>
        <taxon>Weeksellaceae</taxon>
        <taxon>Chryseobacterium group</taxon>
        <taxon>Chryseobacterium</taxon>
    </lineage>
</organism>
<accession>A0ABY4K392</accession>
<evidence type="ECO:0000313" key="1">
    <source>
        <dbReference type="EMBL" id="UPQ74670.1"/>
    </source>
</evidence>
<protein>
    <recommendedName>
        <fullName evidence="3">DUF4369 domain-containing protein</fullName>
    </recommendedName>
</protein>
<dbReference type="RefSeq" id="WP_248389363.1">
    <property type="nucleotide sequence ID" value="NZ_CP096203.1"/>
</dbReference>
<keyword evidence="2" id="KW-1185">Reference proteome</keyword>
<dbReference type="Proteomes" id="UP000830552">
    <property type="component" value="Chromosome"/>
</dbReference>
<proteinExistence type="predicted"/>
<reference evidence="1" key="1">
    <citation type="submission" date="2022-04" db="EMBL/GenBank/DDBJ databases">
        <title>Evolutionary, genomic, and biogeographic characterization of Chryseobacterium nepalense represented by a plastic-degrading bacterium AC3.</title>
        <authorList>
            <person name="Yin Z."/>
            <person name="Liu X."/>
            <person name="Wang D."/>
            <person name="Xie Z."/>
        </authorList>
    </citation>
    <scope>NUCLEOTIDE SEQUENCE</scope>
    <source>
        <strain evidence="1">AC3</strain>
    </source>
</reference>
<evidence type="ECO:0008006" key="3">
    <source>
        <dbReference type="Google" id="ProtNLM"/>
    </source>
</evidence>
<gene>
    <name evidence="1" type="ORF">M0D58_11480</name>
</gene>
<sequence>MLRFCIIFCGIFFFEHKFYAQNKPFDSAQFAHFDCGIIQTKQKLDHRFFASVPAISLRIDNEEQMYASFQLGKRKNKIYLYLKLLGEDICINNDKNVDVYFKTGEVTVLKNEFPINCESLFARQLSKKELKKFKENEITQLQIYTYKKNYEIYLNEVHRQDILHYINCLSAYKIRKGEIHK</sequence>